<evidence type="ECO:0000256" key="1">
    <source>
        <dbReference type="ARBA" id="ARBA00004477"/>
    </source>
</evidence>
<keyword evidence="5" id="KW-0256">Endoplasmic reticulum</keyword>
<dbReference type="GO" id="GO:0071816">
    <property type="term" value="P:tail-anchored membrane protein insertion into ER membrane"/>
    <property type="evidence" value="ECO:0007669"/>
    <property type="project" value="InterPro"/>
</dbReference>
<accession>A0AA36G2K7</accession>
<dbReference type="EMBL" id="CATQJA010002621">
    <property type="protein sequence ID" value="CAJ0573598.1"/>
    <property type="molecule type" value="Genomic_DNA"/>
</dbReference>
<evidence type="ECO:0000256" key="4">
    <source>
        <dbReference type="ARBA" id="ARBA00022692"/>
    </source>
</evidence>
<evidence type="ECO:0000313" key="12">
    <source>
        <dbReference type="EMBL" id="CAJ0573598.1"/>
    </source>
</evidence>
<comment type="caution">
    <text evidence="12">The sequence shown here is derived from an EMBL/GenBank/DDBJ whole genome shotgun (WGS) entry which is preliminary data.</text>
</comment>
<feature type="non-terminal residue" evidence="12">
    <location>
        <position position="687"/>
    </location>
</feature>
<dbReference type="Gene3D" id="1.10.287.660">
    <property type="entry name" value="Helix hairpin bin"/>
    <property type="match status" value="1"/>
</dbReference>
<evidence type="ECO:0000256" key="11">
    <source>
        <dbReference type="SAM" id="Phobius"/>
    </source>
</evidence>
<keyword evidence="7 11" id="KW-0472">Membrane</keyword>
<dbReference type="PANTHER" id="PTHR42650:SF1">
    <property type="entry name" value="GUIDED ENTRY OF TAIL-ANCHORED PROTEINS FACTOR 1"/>
    <property type="match status" value="1"/>
</dbReference>
<keyword evidence="6 11" id="KW-1133">Transmembrane helix</keyword>
<dbReference type="GO" id="GO:0043529">
    <property type="term" value="C:GET complex"/>
    <property type="evidence" value="ECO:0007669"/>
    <property type="project" value="TreeGrafter"/>
</dbReference>
<feature type="transmembrane region" description="Helical" evidence="11">
    <location>
        <begin position="20"/>
        <end position="39"/>
    </location>
</feature>
<evidence type="ECO:0000256" key="6">
    <source>
        <dbReference type="ARBA" id="ARBA00022989"/>
    </source>
</evidence>
<dbReference type="InterPro" id="IPR028945">
    <property type="entry name" value="Get1"/>
</dbReference>
<dbReference type="Pfam" id="PF04420">
    <property type="entry name" value="CHD5"/>
    <property type="match status" value="1"/>
</dbReference>
<keyword evidence="13" id="KW-1185">Reference proteome</keyword>
<evidence type="ECO:0000313" key="13">
    <source>
        <dbReference type="Proteomes" id="UP001177023"/>
    </source>
</evidence>
<evidence type="ECO:0000256" key="10">
    <source>
        <dbReference type="SAM" id="MobiDB-lite"/>
    </source>
</evidence>
<comment type="similarity">
    <text evidence="2">Belongs to the WRB/GET1 family.</text>
</comment>
<sequence>MEVTMEPLEQTLTSDVVLSWIFLGIQVFLCLLAAYLYVFQEIMGTFLATIIKARLIARHQTPELREKGKELARLKKEFSEISPTGDYAKFIRKEREVNKAEEEYTAEKTRVEGKMPDKMKIDMMSKAIVNIAAFILMWLTASLTFACLPSEIFFPVSYIFAFPRIPFTAASGNCGEGILAEYAGGRYPFHHCTLSHVCKAQVQRLAENGIMYKFYRFTPEEDGRVYKNWARVARKWDLDYSRPLDYVGGRQKNEGGRSRNRAVTFGTDFWPTMCRGLICRSARQVFYRMQQLFDENGWDCEKGRLREAFSESNFTYEDDLRFLELLDAGGRNWAEMSRQLKRPQIVLWNRWNSLRGNRSRFTKFQWGKLTQRAIDDINIANEWYDCSFRKKLKKIFIGRKYNPDWARLAVQVQRPEYVVRKAWQWLCEDLQQRVAGGQDIETAYREATAAQKLPLAVRKRMGMTLMDLAQYISIAMQMLPDKCRYMPAFGRSRDGPTIAGFDRRRLAAGLPEVELRSRCSVRPFIHRVYKTIRHYYLRAVQYLWRHVTVAYLAKDVMKTMIRACIVSGHEKRLAMTTLVTEGVKYIIKKVDPSWMPPKRLRKRVTDPEVRALFSDGRKHLSKKEHMKQVARLLDQSDCSDVEEEWCQGKLPDEYRELIADGLDYAEAKAESSPAPKKRKTEASSDCD</sequence>
<evidence type="ECO:0000256" key="8">
    <source>
        <dbReference type="ARBA" id="ARBA00032437"/>
    </source>
</evidence>
<feature type="region of interest" description="Disordered" evidence="10">
    <location>
        <begin position="666"/>
        <end position="687"/>
    </location>
</feature>
<proteinExistence type="inferred from homology"/>
<dbReference type="GO" id="GO:0043495">
    <property type="term" value="F:protein-membrane adaptor activity"/>
    <property type="evidence" value="ECO:0007669"/>
    <property type="project" value="TreeGrafter"/>
</dbReference>
<evidence type="ECO:0000256" key="5">
    <source>
        <dbReference type="ARBA" id="ARBA00022824"/>
    </source>
</evidence>
<evidence type="ECO:0000256" key="9">
    <source>
        <dbReference type="ARBA" id="ARBA00033006"/>
    </source>
</evidence>
<evidence type="ECO:0000256" key="7">
    <source>
        <dbReference type="ARBA" id="ARBA00023136"/>
    </source>
</evidence>
<reference evidence="12" key="1">
    <citation type="submission" date="2023-06" db="EMBL/GenBank/DDBJ databases">
        <authorList>
            <person name="Delattre M."/>
        </authorList>
    </citation>
    <scope>NUCLEOTIDE SEQUENCE</scope>
    <source>
        <strain evidence="12">AF72</strain>
    </source>
</reference>
<keyword evidence="4 11" id="KW-0812">Transmembrane</keyword>
<dbReference type="InterPro" id="IPR029012">
    <property type="entry name" value="Helix_hairpin_bin_sf"/>
</dbReference>
<evidence type="ECO:0000256" key="3">
    <source>
        <dbReference type="ARBA" id="ARBA00017951"/>
    </source>
</evidence>
<organism evidence="12 13">
    <name type="scientific">Mesorhabditis spiculigera</name>
    <dbReference type="NCBI Taxonomy" id="96644"/>
    <lineage>
        <taxon>Eukaryota</taxon>
        <taxon>Metazoa</taxon>
        <taxon>Ecdysozoa</taxon>
        <taxon>Nematoda</taxon>
        <taxon>Chromadorea</taxon>
        <taxon>Rhabditida</taxon>
        <taxon>Rhabditina</taxon>
        <taxon>Rhabditomorpha</taxon>
        <taxon>Rhabditoidea</taxon>
        <taxon>Rhabditidae</taxon>
        <taxon>Mesorhabditinae</taxon>
        <taxon>Mesorhabditis</taxon>
    </lineage>
</organism>
<name>A0AA36G2K7_9BILA</name>
<protein>
    <recommendedName>
        <fullName evidence="3">Guided entry of tail-anchored proteins factor 1</fullName>
    </recommendedName>
    <alternativeName>
        <fullName evidence="8">Tail-anchored protein insertion receptor WRB</fullName>
    </alternativeName>
    <alternativeName>
        <fullName evidence="9">Tryptophan-rich basic protein</fullName>
    </alternativeName>
</protein>
<dbReference type="PANTHER" id="PTHR42650">
    <property type="entry name" value="TAIL-ANCHORED PROTEIN INSERTION RECEPTOR WRB"/>
    <property type="match status" value="1"/>
</dbReference>
<comment type="subcellular location">
    <subcellularLocation>
        <location evidence="1">Endoplasmic reticulum membrane</location>
        <topology evidence="1">Multi-pass membrane protein</topology>
    </subcellularLocation>
</comment>
<dbReference type="Proteomes" id="UP001177023">
    <property type="component" value="Unassembled WGS sequence"/>
</dbReference>
<gene>
    <name evidence="12" type="ORF">MSPICULIGERA_LOCUS11952</name>
</gene>
<dbReference type="GO" id="GO:0005789">
    <property type="term" value="C:endoplasmic reticulum membrane"/>
    <property type="evidence" value="ECO:0007669"/>
    <property type="project" value="UniProtKB-SubCell"/>
</dbReference>
<dbReference type="AlphaFoldDB" id="A0AA36G2K7"/>
<feature type="transmembrane region" description="Helical" evidence="11">
    <location>
        <begin position="127"/>
        <end position="146"/>
    </location>
</feature>
<evidence type="ECO:0000256" key="2">
    <source>
        <dbReference type="ARBA" id="ARBA00010799"/>
    </source>
</evidence>